<evidence type="ECO:0000256" key="1">
    <source>
        <dbReference type="SAM" id="MobiDB-lite"/>
    </source>
</evidence>
<feature type="compositionally biased region" description="Basic and acidic residues" evidence="1">
    <location>
        <begin position="281"/>
        <end position="294"/>
    </location>
</feature>
<organism evidence="2 3">
    <name type="scientific">Paraburkholderia domus</name>
    <dbReference type="NCBI Taxonomy" id="2793075"/>
    <lineage>
        <taxon>Bacteria</taxon>
        <taxon>Pseudomonadati</taxon>
        <taxon>Pseudomonadota</taxon>
        <taxon>Betaproteobacteria</taxon>
        <taxon>Burkholderiales</taxon>
        <taxon>Burkholderiaceae</taxon>
        <taxon>Paraburkholderia</taxon>
    </lineage>
</organism>
<dbReference type="EMBL" id="CAJNAS010000045">
    <property type="protein sequence ID" value="CAE6967988.1"/>
    <property type="molecule type" value="Genomic_DNA"/>
</dbReference>
<feature type="region of interest" description="Disordered" evidence="1">
    <location>
        <begin position="160"/>
        <end position="212"/>
    </location>
</feature>
<dbReference type="InterPro" id="IPR011055">
    <property type="entry name" value="Dup_hybrid_motif"/>
</dbReference>
<evidence type="ECO:0000313" key="2">
    <source>
        <dbReference type="EMBL" id="CAE6967988.1"/>
    </source>
</evidence>
<keyword evidence="3" id="KW-1185">Reference proteome</keyword>
<sequence length="426" mass="45739">MWKYEVLALSRHVGLAKNDSSSIALRHRRLILCCAVPLLILGTTSTASADGVLQNIVNAVVTGAHDTGVAVQQGAHDTGAAIQQGAHDTGAAIQQGARDTGSAINTANNQLHDEEQRGFESLNENLGPVANGLCDFFTFGGYSAGTAHCTINGDKKTTGNNAPGYSQPHEDSGSGVSFAPTTPDEPSGSGVTRVVTSDQVSRSDAFSAGYQPVYEHEYPGRYSRTEHPKGVKDTHPVVTYKRLDQRLGEVFDHFAAPTSSALIRLSRVDDPEGGELTSPRRVLDDPQKKNDANERAVSAWGKDDARRVHGGFDFLAAPGEPIVATMSGTIAPPVNLEYGLKGVTIIAPDQTEARVLYIDSAAQLKEGMHVEAGRTLLGHAQNLAYNPHYAHIPNHVHTDFIDGHGRRFDPWSHDVVDEHKLLGQRQ</sequence>
<protein>
    <submittedName>
        <fullName evidence="2">Uncharacterized protein</fullName>
    </submittedName>
</protein>
<reference evidence="2" key="1">
    <citation type="submission" date="2021-02" db="EMBL/GenBank/DDBJ databases">
        <authorList>
            <person name="Vanwijnsberghe S."/>
        </authorList>
    </citation>
    <scope>NUCLEOTIDE SEQUENCE</scope>
    <source>
        <strain evidence="2">R-70211</strain>
    </source>
</reference>
<dbReference type="Proteomes" id="UP000675121">
    <property type="component" value="Unassembled WGS sequence"/>
</dbReference>
<dbReference type="AlphaFoldDB" id="A0A9N8R6J4"/>
<dbReference type="RefSeq" id="WP_211619431.1">
    <property type="nucleotide sequence ID" value="NZ_CAJNAS010000045.1"/>
</dbReference>
<evidence type="ECO:0000313" key="3">
    <source>
        <dbReference type="Proteomes" id="UP000675121"/>
    </source>
</evidence>
<name>A0A9N8R6J4_9BURK</name>
<proteinExistence type="predicted"/>
<gene>
    <name evidence="2" type="ORF">R70211_07548</name>
</gene>
<feature type="compositionally biased region" description="Polar residues" evidence="1">
    <location>
        <begin position="194"/>
        <end position="204"/>
    </location>
</feature>
<dbReference type="Gene3D" id="2.70.70.10">
    <property type="entry name" value="Glucose Permease (Domain IIA)"/>
    <property type="match status" value="1"/>
</dbReference>
<feature type="region of interest" description="Disordered" evidence="1">
    <location>
        <begin position="269"/>
        <end position="294"/>
    </location>
</feature>
<comment type="caution">
    <text evidence="2">The sequence shown here is derived from an EMBL/GenBank/DDBJ whole genome shotgun (WGS) entry which is preliminary data.</text>
</comment>
<accession>A0A9N8R6J4</accession>